<dbReference type="Proteomes" id="UP000006793">
    <property type="component" value="Chromosome"/>
</dbReference>
<dbReference type="PATRIC" id="fig|667014.3.peg.517"/>
<dbReference type="InterPro" id="IPR009016">
    <property type="entry name" value="Fe_hydrogenase"/>
</dbReference>
<dbReference type="InterPro" id="IPR050340">
    <property type="entry name" value="Cytosolic_Fe-S_CAF"/>
</dbReference>
<dbReference type="eggNOG" id="COG1143">
    <property type="taxonomic scope" value="Bacteria"/>
</dbReference>
<dbReference type="EMBL" id="CP002683">
    <property type="protein sequence ID" value="AEH44380.1"/>
    <property type="molecule type" value="Genomic_DNA"/>
</dbReference>
<proteinExistence type="predicted"/>
<keyword evidence="1" id="KW-0479">Metal-binding</keyword>
<dbReference type="Pfam" id="PF02906">
    <property type="entry name" value="Fe_hyd_lg_C"/>
    <property type="match status" value="1"/>
</dbReference>
<dbReference type="RefSeq" id="WP_013907125.1">
    <property type="nucleotide sequence ID" value="NC_015681.1"/>
</dbReference>
<dbReference type="KEGG" id="tid:Thein_0498"/>
<organism evidence="6 7">
    <name type="scientific">Thermodesulfatator indicus (strain DSM 15286 / JCM 11887 / CIR29812)</name>
    <dbReference type="NCBI Taxonomy" id="667014"/>
    <lineage>
        <taxon>Bacteria</taxon>
        <taxon>Pseudomonadati</taxon>
        <taxon>Thermodesulfobacteriota</taxon>
        <taxon>Thermodesulfobacteria</taxon>
        <taxon>Thermodesulfobacteriales</taxon>
        <taxon>Thermodesulfatatoraceae</taxon>
        <taxon>Thermodesulfatator</taxon>
    </lineage>
</organism>
<dbReference type="AlphaFoldDB" id="F8AB14"/>
<dbReference type="Gene3D" id="3.40.50.1780">
    <property type="match status" value="1"/>
</dbReference>
<keyword evidence="7" id="KW-1185">Reference proteome</keyword>
<dbReference type="OrthoDB" id="9805142at2"/>
<dbReference type="GO" id="GO:0046872">
    <property type="term" value="F:metal ion binding"/>
    <property type="evidence" value="ECO:0007669"/>
    <property type="project" value="UniProtKB-KW"/>
</dbReference>
<protein>
    <submittedName>
        <fullName evidence="6">Ferredoxin hydrogenase</fullName>
        <ecNumber evidence="6">1.12.7.2</ecNumber>
    </submittedName>
</protein>
<feature type="compositionally biased region" description="Polar residues" evidence="4">
    <location>
        <begin position="1"/>
        <end position="11"/>
    </location>
</feature>
<dbReference type="GO" id="GO:0051536">
    <property type="term" value="F:iron-sulfur cluster binding"/>
    <property type="evidence" value="ECO:0007669"/>
    <property type="project" value="UniProtKB-KW"/>
</dbReference>
<dbReference type="PROSITE" id="PS00198">
    <property type="entry name" value="4FE4S_FER_1"/>
    <property type="match status" value="1"/>
</dbReference>
<sequence length="447" mass="49002">MSATEKVSTFRPTPEARTGGGTYLPGELRGIIRINQNKCVGCDTCKQFCVAHAIRGSIGVAHSIDTDRCINCGQCLVNCPFGAIEQMSFVDEVEEKLRDPEWTVVAIIAPAVRVALAEEFGSPSGTLTVGRMHNAFKKIGFKIYENNFAADQTIMEEAYEFIAKVRYWVLGERGPELEKFAHHPLPHFTSCCPAWIRYAELYYAKVLPHISGAKSPQQMAGASAKTWAALDVWNVDPRKVYTVGIMPCTGKIFEASRPEFKSAWQWLKENGYLPEDTPPFPDVDAVLTTRDAATLLKRFGVNPLKLSEKEENIEITEIYSGGATIFGTSGGVTEAALRTAYYVLSGKEPPAWDFFAVRGYTTGIREAVIPIPLKALGGKEFHLKICVVNGAINHLDKVLKQVVAGNCPYHFIEVMNCPGGCINGGGQPVNPMGTSWIDPLLPLPLKA</sequence>
<dbReference type="PANTHER" id="PTHR11615">
    <property type="entry name" value="NITRATE, FORMATE, IRON DEHYDROGENASE"/>
    <property type="match status" value="1"/>
</dbReference>
<name>F8AB14_THEID</name>
<dbReference type="Gene3D" id="3.40.950.10">
    <property type="entry name" value="Fe-only Hydrogenase (Larger Subunit), Chain L, domain 3"/>
    <property type="match status" value="1"/>
</dbReference>
<dbReference type="eggNOG" id="COG4624">
    <property type="taxonomic scope" value="Bacteria"/>
</dbReference>
<dbReference type="InParanoid" id="F8AB14"/>
<dbReference type="InterPro" id="IPR017896">
    <property type="entry name" value="4Fe4S_Fe-S-bd"/>
</dbReference>
<evidence type="ECO:0000256" key="2">
    <source>
        <dbReference type="ARBA" id="ARBA00023004"/>
    </source>
</evidence>
<dbReference type="PROSITE" id="PS51379">
    <property type="entry name" value="4FE4S_FER_2"/>
    <property type="match status" value="2"/>
</dbReference>
<dbReference type="HOGENOM" id="CLU_018240_2_0_0"/>
<dbReference type="EC" id="1.12.7.2" evidence="6"/>
<evidence type="ECO:0000313" key="6">
    <source>
        <dbReference type="EMBL" id="AEH44380.1"/>
    </source>
</evidence>
<dbReference type="STRING" id="667014.Thein_0498"/>
<feature type="region of interest" description="Disordered" evidence="4">
    <location>
        <begin position="1"/>
        <end position="21"/>
    </location>
</feature>
<reference evidence="6 7" key="2">
    <citation type="journal article" date="2012" name="Stand. Genomic Sci.">
        <title>Complete genome sequence of the thermophilic sulfate-reducing ocean bacterium Thermodesulfatator indicus type strain (CIR29812(T)).</title>
        <authorList>
            <person name="Anderson I."/>
            <person name="Saunders E."/>
            <person name="Lapidus A."/>
            <person name="Nolan M."/>
            <person name="Lucas S."/>
            <person name="Tice H."/>
            <person name="Del Rio T.G."/>
            <person name="Cheng J.F."/>
            <person name="Han C."/>
            <person name="Tapia R."/>
            <person name="Goodwin L.A."/>
            <person name="Pitluck S."/>
            <person name="Liolios K."/>
            <person name="Mavromatis K."/>
            <person name="Pagani I."/>
            <person name="Ivanova N."/>
            <person name="Mikhailova N."/>
            <person name="Pati A."/>
            <person name="Chen A."/>
            <person name="Palaniappan K."/>
            <person name="Land M."/>
            <person name="Hauser L."/>
            <person name="Jeffries C.D."/>
            <person name="Chang Y.J."/>
            <person name="Brambilla E.M."/>
            <person name="Rohde M."/>
            <person name="Spring S."/>
            <person name="Goker M."/>
            <person name="Detter J.C."/>
            <person name="Woyke T."/>
            <person name="Bristow J."/>
            <person name="Eisen J.A."/>
            <person name="Markowitz V."/>
            <person name="Hugenholtz P."/>
            <person name="Kyrpides N.C."/>
            <person name="Klenk H.P."/>
        </authorList>
    </citation>
    <scope>NUCLEOTIDE SEQUENCE [LARGE SCALE GENOMIC DNA]</scope>
    <source>
        <strain evidence="7">DSM 15286 / JCM 11887 / CIR29812</strain>
    </source>
</reference>
<dbReference type="PaxDb" id="667014-Thein_0498"/>
<keyword evidence="2" id="KW-0408">Iron</keyword>
<evidence type="ECO:0000259" key="5">
    <source>
        <dbReference type="PROSITE" id="PS51379"/>
    </source>
</evidence>
<feature type="domain" description="4Fe-4S ferredoxin-type" evidence="5">
    <location>
        <begin position="30"/>
        <end position="59"/>
    </location>
</feature>
<keyword evidence="6" id="KW-0560">Oxidoreductase</keyword>
<dbReference type="Pfam" id="PF00037">
    <property type="entry name" value="Fer4"/>
    <property type="match status" value="1"/>
</dbReference>
<reference evidence="7" key="1">
    <citation type="submission" date="2011-04" db="EMBL/GenBank/DDBJ databases">
        <title>The complete genome of Thermodesulfatator indicus DSM 15286.</title>
        <authorList>
            <person name="Lucas S."/>
            <person name="Copeland A."/>
            <person name="Lapidus A."/>
            <person name="Bruce D."/>
            <person name="Goodwin L."/>
            <person name="Pitluck S."/>
            <person name="Peters L."/>
            <person name="Kyrpides N."/>
            <person name="Mavromatis K."/>
            <person name="Pagani I."/>
            <person name="Ivanova N."/>
            <person name="Saunders L."/>
            <person name="Detter J.C."/>
            <person name="Tapia R."/>
            <person name="Han C."/>
            <person name="Land M."/>
            <person name="Hauser L."/>
            <person name="Markowitz V."/>
            <person name="Cheng J.-F."/>
            <person name="Hugenholtz P."/>
            <person name="Woyke T."/>
            <person name="Wu D."/>
            <person name="Spring S."/>
            <person name="Schroeder M."/>
            <person name="Brambilla E."/>
            <person name="Klenk H.-P."/>
            <person name="Eisen J.A."/>
        </authorList>
    </citation>
    <scope>NUCLEOTIDE SEQUENCE [LARGE SCALE GENOMIC DNA]</scope>
    <source>
        <strain evidence="7">DSM 15286 / JCM 11887 / CIR29812</strain>
    </source>
</reference>
<dbReference type="GO" id="GO:0008901">
    <property type="term" value="F:ferredoxin hydrogenase activity"/>
    <property type="evidence" value="ECO:0007669"/>
    <property type="project" value="UniProtKB-EC"/>
</dbReference>
<dbReference type="SUPFAM" id="SSF53920">
    <property type="entry name" value="Fe-only hydrogenase"/>
    <property type="match status" value="1"/>
</dbReference>
<dbReference type="SUPFAM" id="SSF54862">
    <property type="entry name" value="4Fe-4S ferredoxins"/>
    <property type="match status" value="1"/>
</dbReference>
<keyword evidence="3" id="KW-0411">Iron-sulfur</keyword>
<dbReference type="FunFam" id="3.30.70.20:FF:000054">
    <property type="entry name" value="NADP-reducing hydrogenase subunit HndC"/>
    <property type="match status" value="1"/>
</dbReference>
<gene>
    <name evidence="6" type="ordered locus">Thein_0498</name>
</gene>
<evidence type="ECO:0000256" key="4">
    <source>
        <dbReference type="SAM" id="MobiDB-lite"/>
    </source>
</evidence>
<dbReference type="InterPro" id="IPR004108">
    <property type="entry name" value="Fe_hydrogenase_lsu_C"/>
</dbReference>
<dbReference type="Gene3D" id="3.30.70.20">
    <property type="match status" value="1"/>
</dbReference>
<feature type="domain" description="4Fe-4S ferredoxin-type" evidence="5">
    <location>
        <begin position="60"/>
        <end position="89"/>
    </location>
</feature>
<dbReference type="InterPro" id="IPR017900">
    <property type="entry name" value="4Fe4S_Fe_S_CS"/>
</dbReference>
<evidence type="ECO:0000313" key="7">
    <source>
        <dbReference type="Proteomes" id="UP000006793"/>
    </source>
</evidence>
<evidence type="ECO:0000256" key="1">
    <source>
        <dbReference type="ARBA" id="ARBA00022723"/>
    </source>
</evidence>
<accession>F8AB14</accession>
<evidence type="ECO:0000256" key="3">
    <source>
        <dbReference type="ARBA" id="ARBA00023014"/>
    </source>
</evidence>